<evidence type="ECO:0000313" key="1">
    <source>
        <dbReference type="EMBL" id="CAB4954007.1"/>
    </source>
</evidence>
<dbReference type="AlphaFoldDB" id="A0A6J7KEL6"/>
<organism evidence="1">
    <name type="scientific">freshwater metagenome</name>
    <dbReference type="NCBI Taxonomy" id="449393"/>
    <lineage>
        <taxon>unclassified sequences</taxon>
        <taxon>metagenomes</taxon>
        <taxon>ecological metagenomes</taxon>
    </lineage>
</organism>
<protein>
    <submittedName>
        <fullName evidence="1">Unannotated protein</fullName>
    </submittedName>
</protein>
<dbReference type="EMBL" id="CAFBMK010000375">
    <property type="protein sequence ID" value="CAB4954007.1"/>
    <property type="molecule type" value="Genomic_DNA"/>
</dbReference>
<sequence length="628" mass="61335">MTVSPPASHPFTTEARSRARVRRGAPVAALAAAAVVLAGCGADDGTTTNAAATTAGSAPRPALADDVPARAAAFAEATVRPDGDTQAAVEQLLGLVGEGGSGKAGASGKGSHAGLAAGFLPKGVSLRDDVLPHVGDHVGAFLLGGTPARTSDPAKAADGAIVAEVRDAAALRKALGTAGTEEQVGGETIRVRDGHAVWVGEKTAAFGSEKAVRATIAAVSGADLAGNARFTGALDQVRTTDPAGVAWIDLREAPALNGAFTSLSAHLREGRSASKARSSALRALPKSLRDQVQERLGAAGRSSRSAKAAGFGMKIPARDATAAMALELTPGRLVVRSGGTGAAQVADPKVGSDAVAALPTGSWAAFGGGTSGSFAKGSAGAKAFDLLSGVLGAKTSNGLRDALAGVESVSGGAQGQNLLAGSGAVLMTAKDDDAAKALMTQLQGVLSGKGGPLAGKLGGAGGLTAKPQAIEGADSGFVVGLPGLPLSVAAGVQGDRVAIGLGPDSVTKALKPAKPFSEDALYAQAKEELGGVAPSFVLQPKPLTDLLGSLGDGLGGLLGNMGGLGGGSGSAEGASGIGGLLSSDGFGRVVDAAGRVKLVTAAREKTGATTWRGSLVVRFDATKAPAKP</sequence>
<name>A0A6J7KEL6_9ZZZZ</name>
<gene>
    <name evidence="1" type="ORF">UFOPK3564_03653</name>
</gene>
<proteinExistence type="predicted"/>
<accession>A0A6J7KEL6</accession>
<reference evidence="1" key="1">
    <citation type="submission" date="2020-05" db="EMBL/GenBank/DDBJ databases">
        <authorList>
            <person name="Chiriac C."/>
            <person name="Salcher M."/>
            <person name="Ghai R."/>
            <person name="Kavagutti S V."/>
        </authorList>
    </citation>
    <scope>NUCLEOTIDE SEQUENCE</scope>
</reference>